<sequence length="154" mass="17370">MQMQMQQAGAYAVAPEQVAQYDPLTEEKLSHWVAAKRAKEYNTADRLREELRAIGIDAEKARPALTAGGQPTPIVRLPPPPQPPHYMAPHLLQPAPPAKRQRVVQMQQFDPAIEQQLDQWTDAKRAKDFGTADRIREQLRAIGVEPDQARPPLR</sequence>
<name>A0A7S3BHC9_9EUKA</name>
<protein>
    <submittedName>
        <fullName evidence="2">Uncharacterized protein</fullName>
    </submittedName>
</protein>
<dbReference type="GO" id="GO:0006418">
    <property type="term" value="P:tRNA aminoacylation for protein translation"/>
    <property type="evidence" value="ECO:0007669"/>
    <property type="project" value="InterPro"/>
</dbReference>
<accession>A0A7S3BHC9</accession>
<gene>
    <name evidence="2" type="ORF">HERI1096_LOCUS29639</name>
</gene>
<dbReference type="AlphaFoldDB" id="A0A7S3BHC9"/>
<feature type="region of interest" description="Disordered" evidence="1">
    <location>
        <begin position="62"/>
        <end position="92"/>
    </location>
</feature>
<reference evidence="2" key="1">
    <citation type="submission" date="2021-01" db="EMBL/GenBank/DDBJ databases">
        <authorList>
            <person name="Corre E."/>
            <person name="Pelletier E."/>
            <person name="Niang G."/>
            <person name="Scheremetjew M."/>
            <person name="Finn R."/>
            <person name="Kale V."/>
            <person name="Holt S."/>
            <person name="Cochrane G."/>
            <person name="Meng A."/>
            <person name="Brown T."/>
            <person name="Cohen L."/>
        </authorList>
    </citation>
    <scope>NUCLEOTIDE SEQUENCE</scope>
    <source>
        <strain evidence="2">CCMP281</strain>
    </source>
</reference>
<dbReference type="InterPro" id="IPR009080">
    <property type="entry name" value="tRNAsynth_Ia_anticodon-bd"/>
</dbReference>
<evidence type="ECO:0000256" key="1">
    <source>
        <dbReference type="SAM" id="MobiDB-lite"/>
    </source>
</evidence>
<dbReference type="EMBL" id="HBHX01053773">
    <property type="protein sequence ID" value="CAE0133337.1"/>
    <property type="molecule type" value="Transcribed_RNA"/>
</dbReference>
<feature type="compositionally biased region" description="Pro residues" evidence="1">
    <location>
        <begin position="76"/>
        <end position="86"/>
    </location>
</feature>
<dbReference type="Gene3D" id="1.20.120.1910">
    <property type="entry name" value="Cysteine-tRNA ligase, C-terminal anti-codon recognition domain"/>
    <property type="match status" value="1"/>
</dbReference>
<proteinExistence type="predicted"/>
<organism evidence="2">
    <name type="scientific">Haptolina ericina</name>
    <dbReference type="NCBI Taxonomy" id="156174"/>
    <lineage>
        <taxon>Eukaryota</taxon>
        <taxon>Haptista</taxon>
        <taxon>Haptophyta</taxon>
        <taxon>Prymnesiophyceae</taxon>
        <taxon>Prymnesiales</taxon>
        <taxon>Prymnesiaceae</taxon>
        <taxon>Haptolina</taxon>
    </lineage>
</organism>
<dbReference type="GO" id="GO:0004812">
    <property type="term" value="F:aminoacyl-tRNA ligase activity"/>
    <property type="evidence" value="ECO:0007669"/>
    <property type="project" value="InterPro"/>
</dbReference>
<evidence type="ECO:0000313" key="2">
    <source>
        <dbReference type="EMBL" id="CAE0133337.1"/>
    </source>
</evidence>
<dbReference type="GO" id="GO:0005524">
    <property type="term" value="F:ATP binding"/>
    <property type="evidence" value="ECO:0007669"/>
    <property type="project" value="InterPro"/>
</dbReference>
<dbReference type="SUPFAM" id="SSF47323">
    <property type="entry name" value="Anticodon-binding domain of a subclass of class I aminoacyl-tRNA synthetases"/>
    <property type="match status" value="2"/>
</dbReference>